<evidence type="ECO:0000313" key="8">
    <source>
        <dbReference type="Proteomes" id="UP001140511"/>
    </source>
</evidence>
<comment type="caution">
    <text evidence="7">The sequence shown here is derived from an EMBL/GenBank/DDBJ whole genome shotgun (WGS) entry which is preliminary data.</text>
</comment>
<dbReference type="GO" id="GO:0008270">
    <property type="term" value="F:zinc ion binding"/>
    <property type="evidence" value="ECO:0007669"/>
    <property type="project" value="InterPro"/>
</dbReference>
<dbReference type="GO" id="GO:0000976">
    <property type="term" value="F:transcription cis-regulatory region binding"/>
    <property type="evidence" value="ECO:0007669"/>
    <property type="project" value="TreeGrafter"/>
</dbReference>
<feature type="compositionally biased region" description="Polar residues" evidence="6">
    <location>
        <begin position="112"/>
        <end position="127"/>
    </location>
</feature>
<feature type="region of interest" description="Disordered" evidence="6">
    <location>
        <begin position="112"/>
        <end position="140"/>
    </location>
</feature>
<keyword evidence="2" id="KW-0805">Transcription regulation</keyword>
<dbReference type="SUPFAM" id="SSF57701">
    <property type="entry name" value="Zn2/Cys6 DNA-binding domain"/>
    <property type="match status" value="1"/>
</dbReference>
<dbReference type="InterPro" id="IPR001138">
    <property type="entry name" value="Zn2Cys6_DnaBD"/>
</dbReference>
<organism evidence="7 8">
    <name type="scientific">Trichoderma breve</name>
    <dbReference type="NCBI Taxonomy" id="2034170"/>
    <lineage>
        <taxon>Eukaryota</taxon>
        <taxon>Fungi</taxon>
        <taxon>Dikarya</taxon>
        <taxon>Ascomycota</taxon>
        <taxon>Pezizomycotina</taxon>
        <taxon>Sordariomycetes</taxon>
        <taxon>Hypocreomycetidae</taxon>
        <taxon>Hypocreales</taxon>
        <taxon>Hypocreaceae</taxon>
        <taxon>Trichoderma</taxon>
    </lineage>
</organism>
<dbReference type="PANTHER" id="PTHR31845">
    <property type="entry name" value="FINGER DOMAIN PROTEIN, PUTATIVE-RELATED"/>
    <property type="match status" value="1"/>
</dbReference>
<proteinExistence type="predicted"/>
<evidence type="ECO:0000256" key="4">
    <source>
        <dbReference type="ARBA" id="ARBA00023163"/>
    </source>
</evidence>
<evidence type="ECO:0000256" key="5">
    <source>
        <dbReference type="ARBA" id="ARBA00023242"/>
    </source>
</evidence>
<feature type="region of interest" description="Disordered" evidence="6">
    <location>
        <begin position="18"/>
        <end position="37"/>
    </location>
</feature>
<dbReference type="RefSeq" id="XP_056026186.1">
    <property type="nucleotide sequence ID" value="XM_056175237.1"/>
</dbReference>
<dbReference type="GO" id="GO:0000981">
    <property type="term" value="F:DNA-binding transcription factor activity, RNA polymerase II-specific"/>
    <property type="evidence" value="ECO:0007669"/>
    <property type="project" value="InterPro"/>
</dbReference>
<comment type="subcellular location">
    <subcellularLocation>
        <location evidence="1">Nucleus</location>
    </subcellularLocation>
</comment>
<gene>
    <name evidence="7" type="ORF">T069G_08027</name>
</gene>
<sequence>MDVDRSIVVDVGAINGVIGAPPESGSGSRPTGPEVPKTRACANCARLKMKCRWPESGAGKGDAGCIRCNRMKIPCHVPAPVRRKKRGKSTRVAQLEKKIDGLVSMLATGQHMQASGTPPLTPESNDTGKPITRETPQIPLTIPSEPATTFQLIPGFSFTFEEVLSYFDIYRREFMPNYPFVIIPENLDPCALYASSRCLFWTIMAAVTPQSSATQQGVENWFRQYIADRMVVKQERNLGILQALLLHLAWGDFHFYMNTEATNFVHLAVAMALDLKLDRSPESTKMHPKSLLGEAWATLNKGLSKPRPHTADEKRAILGLYHITSLISALFKRGTQFPWNNYLSQCCESLAESSLESDLFLVALIKMQRVADRAYGLLPTFDVVDVGLSAYLSPMDMVINNVRRELYDMISMQPECVKERNIFKAYYQATLMRLAEAAIPTQFTTPVEMGTLNPEPLQRFDTLWKCLLAAVDFFDTLCSFHPNELPGLPTSVTGLLAFAIVTSSRLLLLDPSIDWQPTMARRKLEFADVMKRLSDRFEDADTWAKEAGRRRRLLDGGGTQFCRLSFKLRWIRQWYLSRVPQEQPVMAETQPPGEPLTDPDAVFWQEYEFEDALWPDFMTIYNPNFIAAPTTET</sequence>
<evidence type="ECO:0000256" key="6">
    <source>
        <dbReference type="SAM" id="MobiDB-lite"/>
    </source>
</evidence>
<dbReference type="Proteomes" id="UP001140511">
    <property type="component" value="Unassembled WGS sequence"/>
</dbReference>
<keyword evidence="5" id="KW-0539">Nucleus</keyword>
<dbReference type="CDD" id="cd12148">
    <property type="entry name" value="fungal_TF_MHR"/>
    <property type="match status" value="1"/>
</dbReference>
<evidence type="ECO:0000313" key="7">
    <source>
        <dbReference type="EMBL" id="KAJ4857130.1"/>
    </source>
</evidence>
<evidence type="ECO:0008006" key="9">
    <source>
        <dbReference type="Google" id="ProtNLM"/>
    </source>
</evidence>
<dbReference type="InterPro" id="IPR051089">
    <property type="entry name" value="prtT"/>
</dbReference>
<dbReference type="InterPro" id="IPR036864">
    <property type="entry name" value="Zn2-C6_fun-type_DNA-bd_sf"/>
</dbReference>
<name>A0A9W9BB67_9HYPO</name>
<dbReference type="GO" id="GO:0005634">
    <property type="term" value="C:nucleus"/>
    <property type="evidence" value="ECO:0007669"/>
    <property type="project" value="UniProtKB-SubCell"/>
</dbReference>
<evidence type="ECO:0000256" key="2">
    <source>
        <dbReference type="ARBA" id="ARBA00023015"/>
    </source>
</evidence>
<evidence type="ECO:0000256" key="3">
    <source>
        <dbReference type="ARBA" id="ARBA00023125"/>
    </source>
</evidence>
<evidence type="ECO:0000256" key="1">
    <source>
        <dbReference type="ARBA" id="ARBA00004123"/>
    </source>
</evidence>
<dbReference type="Gene3D" id="4.10.240.10">
    <property type="entry name" value="Zn(2)-C6 fungal-type DNA-binding domain"/>
    <property type="match status" value="1"/>
</dbReference>
<dbReference type="AlphaFoldDB" id="A0A9W9BB67"/>
<dbReference type="EMBL" id="JAOPEN010000005">
    <property type="protein sequence ID" value="KAJ4857130.1"/>
    <property type="molecule type" value="Genomic_DNA"/>
</dbReference>
<keyword evidence="4" id="KW-0804">Transcription</keyword>
<keyword evidence="8" id="KW-1185">Reference proteome</keyword>
<protein>
    <recommendedName>
        <fullName evidence="9">Zn(2)-C6 fungal-type domain-containing protein</fullName>
    </recommendedName>
</protein>
<reference evidence="7" key="1">
    <citation type="submission" date="2022-09" db="EMBL/GenBank/DDBJ databases">
        <title>Chromosome-level assembly of Trichoderma breve T069, a fungus used in development of biopesticide product.</title>
        <authorList>
            <person name="Lin R."/>
            <person name="Liu T."/>
        </authorList>
    </citation>
    <scope>NUCLEOTIDE SEQUENCE</scope>
    <source>
        <strain evidence="7">T069</strain>
    </source>
</reference>
<keyword evidence="3" id="KW-0238">DNA-binding</keyword>
<dbReference type="CDD" id="cd00067">
    <property type="entry name" value="GAL4"/>
    <property type="match status" value="1"/>
</dbReference>
<dbReference type="GeneID" id="80869925"/>
<dbReference type="PANTHER" id="PTHR31845:SF10">
    <property type="entry name" value="ZN(II)2CYS6 TRANSCRIPTION FACTOR (EUROFUNG)"/>
    <property type="match status" value="1"/>
</dbReference>
<accession>A0A9W9BB67</accession>